<reference evidence="1" key="2">
    <citation type="journal article" date="2021" name="Genome Biol. Evol.">
        <title>Developing a high-quality reference genome for a parasitic bivalve with doubly uniparental inheritance (Bivalvia: Unionida).</title>
        <authorList>
            <person name="Smith C.H."/>
        </authorList>
    </citation>
    <scope>NUCLEOTIDE SEQUENCE</scope>
    <source>
        <strain evidence="1">CHS0354</strain>
        <tissue evidence="1">Mantle</tissue>
    </source>
</reference>
<accession>A0AAE0RZX1</accession>
<reference evidence="1" key="1">
    <citation type="journal article" date="2021" name="Genome Biol. Evol.">
        <title>A High-Quality Reference Genome for a Parasitic Bivalve with Doubly Uniparental Inheritance (Bivalvia: Unionida).</title>
        <authorList>
            <person name="Smith C.H."/>
        </authorList>
    </citation>
    <scope>NUCLEOTIDE SEQUENCE</scope>
    <source>
        <strain evidence="1">CHS0354</strain>
    </source>
</reference>
<dbReference type="AlphaFoldDB" id="A0AAE0RZX1"/>
<evidence type="ECO:0000313" key="2">
    <source>
        <dbReference type="Proteomes" id="UP001195483"/>
    </source>
</evidence>
<name>A0AAE0RZX1_9BIVA</name>
<sequence length="122" mass="13845">MAPLFDILFPYLPEKILKPLRFGVRYDLIKHLESDVVHTAKELQTKDVDNYFDIEIVEKELSLSDSKSNANNGIRINEKYNKYDDDNVDSCSSGVESYNGTNGSISASSTCMMNETKMHTKL</sequence>
<keyword evidence="2" id="KW-1185">Reference proteome</keyword>
<gene>
    <name evidence="1" type="ORF">CHS0354_013052</name>
</gene>
<evidence type="ECO:0000313" key="1">
    <source>
        <dbReference type="EMBL" id="KAK3582701.1"/>
    </source>
</evidence>
<reference evidence="1" key="3">
    <citation type="submission" date="2023-05" db="EMBL/GenBank/DDBJ databases">
        <authorList>
            <person name="Smith C.H."/>
        </authorList>
    </citation>
    <scope>NUCLEOTIDE SEQUENCE</scope>
    <source>
        <strain evidence="1">CHS0354</strain>
        <tissue evidence="1">Mantle</tissue>
    </source>
</reference>
<protein>
    <submittedName>
        <fullName evidence="1">Uncharacterized protein</fullName>
    </submittedName>
</protein>
<organism evidence="1 2">
    <name type="scientific">Potamilus streckersoni</name>
    <dbReference type="NCBI Taxonomy" id="2493646"/>
    <lineage>
        <taxon>Eukaryota</taxon>
        <taxon>Metazoa</taxon>
        <taxon>Spiralia</taxon>
        <taxon>Lophotrochozoa</taxon>
        <taxon>Mollusca</taxon>
        <taxon>Bivalvia</taxon>
        <taxon>Autobranchia</taxon>
        <taxon>Heteroconchia</taxon>
        <taxon>Palaeoheterodonta</taxon>
        <taxon>Unionida</taxon>
        <taxon>Unionoidea</taxon>
        <taxon>Unionidae</taxon>
        <taxon>Ambleminae</taxon>
        <taxon>Lampsilini</taxon>
        <taxon>Potamilus</taxon>
    </lineage>
</organism>
<dbReference type="Proteomes" id="UP001195483">
    <property type="component" value="Unassembled WGS sequence"/>
</dbReference>
<proteinExistence type="predicted"/>
<comment type="caution">
    <text evidence="1">The sequence shown here is derived from an EMBL/GenBank/DDBJ whole genome shotgun (WGS) entry which is preliminary data.</text>
</comment>
<dbReference type="EMBL" id="JAEAOA010000791">
    <property type="protein sequence ID" value="KAK3582701.1"/>
    <property type="molecule type" value="Genomic_DNA"/>
</dbReference>